<dbReference type="Pfam" id="PF00080">
    <property type="entry name" value="Sod_Cu"/>
    <property type="match status" value="1"/>
</dbReference>
<evidence type="ECO:0000313" key="5">
    <source>
        <dbReference type="EMBL" id="QQZ10521.1"/>
    </source>
</evidence>
<organism evidence="5 6">
    <name type="scientific">Heyndrickxia vini</name>
    <dbReference type="NCBI Taxonomy" id="1476025"/>
    <lineage>
        <taxon>Bacteria</taxon>
        <taxon>Bacillati</taxon>
        <taxon>Bacillota</taxon>
        <taxon>Bacilli</taxon>
        <taxon>Bacillales</taxon>
        <taxon>Bacillaceae</taxon>
        <taxon>Heyndrickxia</taxon>
    </lineage>
</organism>
<evidence type="ECO:0000256" key="3">
    <source>
        <dbReference type="RuleBase" id="RU000393"/>
    </source>
</evidence>
<dbReference type="PROSITE" id="PS51257">
    <property type="entry name" value="PROKAR_LIPOPROTEIN"/>
    <property type="match status" value="1"/>
</dbReference>
<dbReference type="SUPFAM" id="SSF49329">
    <property type="entry name" value="Cu,Zn superoxide dismutase-like"/>
    <property type="match status" value="1"/>
</dbReference>
<dbReference type="Proteomes" id="UP000595691">
    <property type="component" value="Chromosome"/>
</dbReference>
<comment type="cofactor">
    <cofactor evidence="3">
        <name>Cu cation</name>
        <dbReference type="ChEBI" id="CHEBI:23378"/>
    </cofactor>
    <text evidence="3">Binds 1 copper ion per subunit.</text>
</comment>
<dbReference type="InterPro" id="IPR001424">
    <property type="entry name" value="SOD_Cu_Zn_dom"/>
</dbReference>
<evidence type="ECO:0000313" key="6">
    <source>
        <dbReference type="Proteomes" id="UP000595691"/>
    </source>
</evidence>
<dbReference type="CDD" id="cd00305">
    <property type="entry name" value="Cu-Zn_Superoxide_Dismutase"/>
    <property type="match status" value="1"/>
</dbReference>
<proteinExistence type="inferred from homology"/>
<keyword evidence="6" id="KW-1185">Reference proteome</keyword>
<dbReference type="PROSITE" id="PS00332">
    <property type="entry name" value="SOD_CU_ZN_2"/>
    <property type="match status" value="1"/>
</dbReference>
<keyword evidence="3" id="KW-0186">Copper</keyword>
<evidence type="ECO:0000256" key="1">
    <source>
        <dbReference type="ARBA" id="ARBA00010457"/>
    </source>
</evidence>
<keyword evidence="3" id="KW-0862">Zinc</keyword>
<protein>
    <recommendedName>
        <fullName evidence="3">Superoxide dismutase [Cu-Zn]</fullName>
        <ecNumber evidence="3">1.15.1.1</ecNumber>
    </recommendedName>
</protein>
<keyword evidence="3" id="KW-0560">Oxidoreductase</keyword>
<dbReference type="RefSeq" id="WP_202779529.1">
    <property type="nucleotide sequence ID" value="NZ_CP065425.1"/>
</dbReference>
<name>A0ABX7E4L3_9BACI</name>
<dbReference type="InterPro" id="IPR018152">
    <property type="entry name" value="SOD_Cu/Zn_BS"/>
</dbReference>
<feature type="domain" description="Superoxide dismutase copper/zinc binding" evidence="4">
    <location>
        <begin position="37"/>
        <end position="167"/>
    </location>
</feature>
<dbReference type="Gene3D" id="2.60.40.200">
    <property type="entry name" value="Superoxide dismutase, copper/zinc binding domain"/>
    <property type="match status" value="1"/>
</dbReference>
<comment type="cofactor">
    <cofactor evidence="3">
        <name>Zn(2+)</name>
        <dbReference type="ChEBI" id="CHEBI:29105"/>
    </cofactor>
    <text evidence="3">Binds 1 zinc ion per subunit.</text>
</comment>
<comment type="similarity">
    <text evidence="1 3">Belongs to the Cu-Zn superoxide dismutase family.</text>
</comment>
<dbReference type="EMBL" id="CP065425">
    <property type="protein sequence ID" value="QQZ10521.1"/>
    <property type="molecule type" value="Genomic_DNA"/>
</dbReference>
<accession>A0ABX7E4L3</accession>
<sequence length="169" mass="17875">MKWAAILFTTILLSGCTQGNPKDTDVDIKNAAGDSLGKINLQEQAKGVMLKINLTGLPPGEHAIHFHEKGSCKAPNFTSAGNHFNPEKKDHGLLNPKGSHAGDLPNLIVKDDGKAKLDILAPQVSMNSGKNSLFTKDGTSIVIHETKDDGMTQPAGDAGNRIACGVIKK</sequence>
<gene>
    <name evidence="5" type="ORF">I5776_06220</name>
</gene>
<dbReference type="InterPro" id="IPR036423">
    <property type="entry name" value="SOD-like_Cu/Zn_dom_sf"/>
</dbReference>
<dbReference type="PANTHER" id="PTHR10003">
    <property type="entry name" value="SUPEROXIDE DISMUTASE CU-ZN -RELATED"/>
    <property type="match status" value="1"/>
</dbReference>
<evidence type="ECO:0000256" key="2">
    <source>
        <dbReference type="ARBA" id="ARBA00024900"/>
    </source>
</evidence>
<comment type="function">
    <text evidence="2">Destroys radicals which are normally produced within the cells and which are toxic to biological systems. May play a role in favoring mycobacterial survival in phagocytes.</text>
</comment>
<keyword evidence="3" id="KW-0479">Metal-binding</keyword>
<dbReference type="EC" id="1.15.1.1" evidence="3"/>
<evidence type="ECO:0000259" key="4">
    <source>
        <dbReference type="Pfam" id="PF00080"/>
    </source>
</evidence>
<reference evidence="5 6" key="1">
    <citation type="submission" date="2020-11" db="EMBL/GenBank/DDBJ databases">
        <title>Taxonomic evaluation of the Bacillus sporothermodurans group of bacteria based on whole genome sequences.</title>
        <authorList>
            <person name="Fiedler G."/>
            <person name="Herbstmann A.-D."/>
            <person name="Doll E."/>
            <person name="Wenning M."/>
            <person name="Brinks E."/>
            <person name="Kabisch J."/>
            <person name="Breitenwieser F."/>
            <person name="Lappann M."/>
            <person name="Boehnlein C."/>
            <person name="Franz C."/>
        </authorList>
    </citation>
    <scope>NUCLEOTIDE SEQUENCE [LARGE SCALE GENOMIC DNA]</scope>
    <source>
        <strain evidence="5 6">JCM 19841</strain>
    </source>
</reference>
<dbReference type="InterPro" id="IPR024134">
    <property type="entry name" value="SOD_Cu/Zn_/chaperone"/>
</dbReference>
<comment type="catalytic activity">
    <reaction evidence="3">
        <text>2 superoxide + 2 H(+) = H2O2 + O2</text>
        <dbReference type="Rhea" id="RHEA:20696"/>
        <dbReference type="ChEBI" id="CHEBI:15378"/>
        <dbReference type="ChEBI" id="CHEBI:15379"/>
        <dbReference type="ChEBI" id="CHEBI:16240"/>
        <dbReference type="ChEBI" id="CHEBI:18421"/>
        <dbReference type="EC" id="1.15.1.1"/>
    </reaction>
</comment>